<gene>
    <name evidence="1" type="ORF">EDD18DRAFT_1075578</name>
</gene>
<protein>
    <submittedName>
        <fullName evidence="1">Uncharacterized protein</fullName>
    </submittedName>
</protein>
<comment type="caution">
    <text evidence="1">The sequence shown here is derived from an EMBL/GenBank/DDBJ whole genome shotgun (WGS) entry which is preliminary data.</text>
</comment>
<dbReference type="SUPFAM" id="SSF52540">
    <property type="entry name" value="P-loop containing nucleoside triphosphate hydrolases"/>
    <property type="match status" value="1"/>
</dbReference>
<dbReference type="Gene3D" id="3.40.50.300">
    <property type="entry name" value="P-loop containing nucleotide triphosphate hydrolases"/>
    <property type="match status" value="1"/>
</dbReference>
<proteinExistence type="predicted"/>
<dbReference type="PANTHER" id="PTHR10799">
    <property type="entry name" value="SNF2/RAD54 HELICASE FAMILY"/>
    <property type="match status" value="1"/>
</dbReference>
<accession>A0AA39Q450</accession>
<keyword evidence="2" id="KW-1185">Reference proteome</keyword>
<dbReference type="EMBL" id="JAUEPU010000017">
    <property type="protein sequence ID" value="KAK0495736.1"/>
    <property type="molecule type" value="Genomic_DNA"/>
</dbReference>
<organism evidence="1 2">
    <name type="scientific">Armillaria luteobubalina</name>
    <dbReference type="NCBI Taxonomy" id="153913"/>
    <lineage>
        <taxon>Eukaryota</taxon>
        <taxon>Fungi</taxon>
        <taxon>Dikarya</taxon>
        <taxon>Basidiomycota</taxon>
        <taxon>Agaricomycotina</taxon>
        <taxon>Agaricomycetes</taxon>
        <taxon>Agaricomycetidae</taxon>
        <taxon>Agaricales</taxon>
        <taxon>Marasmiineae</taxon>
        <taxon>Physalacriaceae</taxon>
        <taxon>Armillaria</taxon>
    </lineage>
</organism>
<feature type="non-terminal residue" evidence="1">
    <location>
        <position position="1"/>
    </location>
</feature>
<dbReference type="AlphaFoldDB" id="A0AA39Q450"/>
<dbReference type="InterPro" id="IPR027417">
    <property type="entry name" value="P-loop_NTPase"/>
</dbReference>
<sequence>LGINLTVEDIVALYDHDCNSSNDAQAMDLAHCLGQSWQVTVYCCLIIKGTIDDGSFNSLV</sequence>
<reference evidence="1" key="1">
    <citation type="submission" date="2023-06" db="EMBL/GenBank/DDBJ databases">
        <authorList>
            <consortium name="Lawrence Berkeley National Laboratory"/>
            <person name="Ahrendt S."/>
            <person name="Sahu N."/>
            <person name="Indic B."/>
            <person name="Wong-Bajracharya J."/>
            <person name="Merenyi Z."/>
            <person name="Ke H.-M."/>
            <person name="Monk M."/>
            <person name="Kocsube S."/>
            <person name="Drula E."/>
            <person name="Lipzen A."/>
            <person name="Balint B."/>
            <person name="Henrissat B."/>
            <person name="Andreopoulos B."/>
            <person name="Martin F.M."/>
            <person name="Harder C.B."/>
            <person name="Rigling D."/>
            <person name="Ford K.L."/>
            <person name="Foster G.D."/>
            <person name="Pangilinan J."/>
            <person name="Papanicolaou A."/>
            <person name="Barry K."/>
            <person name="LaButti K."/>
            <person name="Viragh M."/>
            <person name="Koriabine M."/>
            <person name="Yan M."/>
            <person name="Riley R."/>
            <person name="Champramary S."/>
            <person name="Plett K.L."/>
            <person name="Tsai I.J."/>
            <person name="Slot J."/>
            <person name="Sipos G."/>
            <person name="Plett J."/>
            <person name="Nagy L.G."/>
            <person name="Grigoriev I.V."/>
        </authorList>
    </citation>
    <scope>NUCLEOTIDE SEQUENCE</scope>
    <source>
        <strain evidence="1">HWK02</strain>
    </source>
</reference>
<evidence type="ECO:0000313" key="2">
    <source>
        <dbReference type="Proteomes" id="UP001175228"/>
    </source>
</evidence>
<evidence type="ECO:0000313" key="1">
    <source>
        <dbReference type="EMBL" id="KAK0495736.1"/>
    </source>
</evidence>
<name>A0AA39Q450_9AGAR</name>
<dbReference type="Proteomes" id="UP001175228">
    <property type="component" value="Unassembled WGS sequence"/>
</dbReference>